<keyword evidence="2" id="KW-0378">Hydrolase</keyword>
<dbReference type="EMBL" id="CP015225">
    <property type="protein sequence ID" value="AMZ73669.1"/>
    <property type="molecule type" value="Genomic_DNA"/>
</dbReference>
<dbReference type="Gene3D" id="3.40.1080.20">
    <property type="entry name" value="Acetyl-CoA hydrolase/transferase C-terminal domain"/>
    <property type="match status" value="1"/>
</dbReference>
<dbReference type="SUPFAM" id="SSF100950">
    <property type="entry name" value="NagB/RpiA/CoA transferase-like"/>
    <property type="match status" value="1"/>
</dbReference>
<reference evidence="2 3" key="2">
    <citation type="journal article" date="2018" name="Nature">
        <title>Mutant phenotypes for thousands of bacterial genes of unknown function.</title>
        <authorList>
            <person name="Price M.N."/>
            <person name="Wetmore K.M."/>
            <person name="Waters R.J."/>
            <person name="Callaghan M."/>
            <person name="Ray J."/>
            <person name="Liu H."/>
            <person name="Kuehl J.V."/>
            <person name="Melnyk R.A."/>
            <person name="Lamson J.S."/>
            <person name="Suh Y."/>
            <person name="Carlson H.K."/>
            <person name="Esquivel Z."/>
            <person name="Sadeeshkumar H."/>
            <person name="Chakraborty R."/>
            <person name="Zane G.M."/>
            <person name="Rubin B.E."/>
            <person name="Wall J.D."/>
            <person name="Visel A."/>
            <person name="Bristow J."/>
            <person name="Blow M.J."/>
            <person name="Arkin A.P."/>
            <person name="Deutschbauer A.M."/>
        </authorList>
    </citation>
    <scope>NUCLEOTIDE SEQUENCE [LARGE SCALE GENOMIC DNA]</scope>
    <source>
        <strain evidence="2 3">FW300-N2E2</strain>
    </source>
</reference>
<gene>
    <name evidence="2" type="ORF">TK06_22050</name>
</gene>
<dbReference type="InterPro" id="IPR037171">
    <property type="entry name" value="NagB/RpiA_transferase-like"/>
</dbReference>
<evidence type="ECO:0000313" key="3">
    <source>
        <dbReference type="Proteomes" id="UP000076083"/>
    </source>
</evidence>
<dbReference type="AlphaFoldDB" id="A0A160A1P0"/>
<feature type="domain" description="Acetyl-CoA hydrolase/transferase C-terminal" evidence="1">
    <location>
        <begin position="361"/>
        <end position="524"/>
    </location>
</feature>
<dbReference type="PANTHER" id="PTHR21432:SF20">
    <property type="entry name" value="ACETYL-COA HYDROLASE"/>
    <property type="match status" value="1"/>
</dbReference>
<dbReference type="InterPro" id="IPR026888">
    <property type="entry name" value="AcetylCoA_hyd_C"/>
</dbReference>
<dbReference type="GO" id="GO:0008775">
    <property type="term" value="F:acetate CoA-transferase activity"/>
    <property type="evidence" value="ECO:0007669"/>
    <property type="project" value="InterPro"/>
</dbReference>
<reference evidence="3" key="1">
    <citation type="submission" date="2016-04" db="EMBL/GenBank/DDBJ databases">
        <authorList>
            <person name="Ray J."/>
            <person name="Price M."/>
            <person name="Deutschbauer A."/>
        </authorList>
    </citation>
    <scope>NUCLEOTIDE SEQUENCE [LARGE SCALE GENOMIC DNA]</scope>
    <source>
        <strain evidence="3">FW300-N2E2</strain>
    </source>
</reference>
<protein>
    <submittedName>
        <fullName evidence="2">Acetyl-CoA hydrolase</fullName>
    </submittedName>
</protein>
<dbReference type="Pfam" id="PF13336">
    <property type="entry name" value="AcetylCoA_hyd_C"/>
    <property type="match status" value="1"/>
</dbReference>
<accession>A0A160A1P0</accession>
<evidence type="ECO:0000313" key="2">
    <source>
        <dbReference type="EMBL" id="AMZ73669.1"/>
    </source>
</evidence>
<name>A0A160A1P0_PSEFL</name>
<dbReference type="RefSeq" id="WP_063323818.1">
    <property type="nucleotide sequence ID" value="NZ_CP015225.1"/>
</dbReference>
<dbReference type="Gene3D" id="3.30.750.70">
    <property type="entry name" value="4-hydroxybutyrate coenzyme like domains"/>
    <property type="match status" value="1"/>
</dbReference>
<sequence length="640" mass="70710">MVQLCSIEQAVDDVLERLPAHIHLGMPLGLGKPNLFANALYRRIAQLPERQLTIYTALSLGRPKLGDGLQKRFLEPFVERVFGDYPELDYLADLHQDSLPPNIRVEQFFMQPGSLLHSASAQQSYVSSNYSHAARDINAAGLNLVAQLVASDPEHPDRLSLSCNPDITLDLLPMIAKRRAAGETILLVGQVHNDLPYMPGDAEVGIDAFDLLIDEKDSHTLFSTPNMPVGFQDHLIGLHASTLVRDGGTLQIGIGAMGDALTAALLARQADNAGYQALLADLNLSQWAQLIEREGGVEPFAKGLYGCSEMFVNGLLVLAEAGIVRRKVYPDVPTQERANAGTLDEAAQPDGICIHGGFFLGPRSFYERLRELPQSRLLEFNMTRISYINELYGQEQLKRLQRLDARFINTVFIMTLMGAGVADQLEDGRVLSGVGGQYNFVAQGHALEGGRSILLLRSWREAGGEISSNIVWDYGHCTIPRHLRDIVVTEYGIADLRGKTDAAVIEALLNISDSRFQPGLIEQAQKAGKLPKDFRLDPRFADNTSERLQAIQARHPNLFPEYPLGCDFDDVERDLLRALNWLKSKFKLTEILELGKAALDAPEPWEFAGHLGRMQLTSPEGLKEELFQRLLLAGLKATAP</sequence>
<dbReference type="InterPro" id="IPR046433">
    <property type="entry name" value="ActCoA_hydro"/>
</dbReference>
<dbReference type="InterPro" id="IPR038460">
    <property type="entry name" value="AcetylCoA_hyd_C_sf"/>
</dbReference>
<dbReference type="Proteomes" id="UP000076083">
    <property type="component" value="Chromosome"/>
</dbReference>
<dbReference type="Gene3D" id="3.40.1080.10">
    <property type="entry name" value="Glutaconate Coenzyme A-transferase"/>
    <property type="match status" value="1"/>
</dbReference>
<dbReference type="PANTHER" id="PTHR21432">
    <property type="entry name" value="ACETYL-COA HYDROLASE-RELATED"/>
    <property type="match status" value="1"/>
</dbReference>
<dbReference type="GO" id="GO:0006083">
    <property type="term" value="P:acetate metabolic process"/>
    <property type="evidence" value="ECO:0007669"/>
    <property type="project" value="InterPro"/>
</dbReference>
<dbReference type="GO" id="GO:0016787">
    <property type="term" value="F:hydrolase activity"/>
    <property type="evidence" value="ECO:0007669"/>
    <property type="project" value="UniProtKB-KW"/>
</dbReference>
<evidence type="ECO:0000259" key="1">
    <source>
        <dbReference type="Pfam" id="PF13336"/>
    </source>
</evidence>
<proteinExistence type="predicted"/>
<organism evidence="2 3">
    <name type="scientific">Pseudomonas fluorescens</name>
    <dbReference type="NCBI Taxonomy" id="294"/>
    <lineage>
        <taxon>Bacteria</taxon>
        <taxon>Pseudomonadati</taxon>
        <taxon>Pseudomonadota</taxon>
        <taxon>Gammaproteobacteria</taxon>
        <taxon>Pseudomonadales</taxon>
        <taxon>Pseudomonadaceae</taxon>
        <taxon>Pseudomonas</taxon>
    </lineage>
</organism>